<proteinExistence type="predicted"/>
<accession>A0A6J7KLF9</accession>
<evidence type="ECO:0000313" key="1">
    <source>
        <dbReference type="EMBL" id="CAB4955643.1"/>
    </source>
</evidence>
<protein>
    <submittedName>
        <fullName evidence="1">Unannotated protein</fullName>
    </submittedName>
</protein>
<name>A0A6J7KLF9_9ZZZZ</name>
<dbReference type="AlphaFoldDB" id="A0A6J7KLF9"/>
<organism evidence="1">
    <name type="scientific">freshwater metagenome</name>
    <dbReference type="NCBI Taxonomy" id="449393"/>
    <lineage>
        <taxon>unclassified sequences</taxon>
        <taxon>metagenomes</taxon>
        <taxon>ecological metagenomes</taxon>
    </lineage>
</organism>
<sequence length="80" mass="9454">MEMPAREYIEWSFCQEEDLLKADYAEHVDLIAEMYLEMALLITFSQVCHLCGYDWMWQVCSTTRPYLCPDCQDAEGMERG</sequence>
<reference evidence="1" key="1">
    <citation type="submission" date="2020-05" db="EMBL/GenBank/DDBJ databases">
        <authorList>
            <person name="Chiriac C."/>
            <person name="Salcher M."/>
            <person name="Ghai R."/>
            <person name="Kavagutti S V."/>
        </authorList>
    </citation>
    <scope>NUCLEOTIDE SEQUENCE</scope>
</reference>
<gene>
    <name evidence="1" type="ORF">UFOPK3773_01666</name>
</gene>
<dbReference type="EMBL" id="CAFBNF010000216">
    <property type="protein sequence ID" value="CAB4955643.1"/>
    <property type="molecule type" value="Genomic_DNA"/>
</dbReference>